<dbReference type="GO" id="GO:0016616">
    <property type="term" value="F:oxidoreductase activity, acting on the CH-OH group of donors, NAD or NADP as acceptor"/>
    <property type="evidence" value="ECO:0007669"/>
    <property type="project" value="UniProtKB-ARBA"/>
</dbReference>
<dbReference type="SMART" id="SM00829">
    <property type="entry name" value="PKS_ER"/>
    <property type="match status" value="1"/>
</dbReference>
<dbReference type="OrthoDB" id="9787435at2"/>
<gene>
    <name evidence="6" type="ORF">SAE01_43340</name>
</gene>
<sequence length="347" mass="37861">MKAVKKYSDNGVYFKLVDAPVPGIEKPSDVKIKIDAIGICTSDIHVLHGTMTMPDGNTVGHEYTGTVVEVGSDVKNVVPGDRVVCENAKSACFKCKLCLSGHYELCPHKRSPGWFSQGVYAEYTVQPEYCVHKIPVNMAKEVAAVAEPFAICVYGCLERGRFQKDDFTVIYGMGPIGLFTLITLVDLGAKNIVCVASTRKNKIRYELSEELGAMAVLLPEDDIPAKVKEMNGGWGADCVIDCSGDPNAINQGLGLLRKGGKFIALGISHDALIPFAFNTAILSVIEMIFSATSSHDAWIKVIGILERNEDKVKKVVTHQYSLDDWELAYEKIANREAVKAVLVNESV</sequence>
<comment type="caution">
    <text evidence="6">The sequence shown here is derived from an EMBL/GenBank/DDBJ whole genome shotgun (WGS) entry which is preliminary data.</text>
</comment>
<dbReference type="InterPro" id="IPR036291">
    <property type="entry name" value="NAD(P)-bd_dom_sf"/>
</dbReference>
<dbReference type="Pfam" id="PF00107">
    <property type="entry name" value="ADH_zinc_N"/>
    <property type="match status" value="1"/>
</dbReference>
<dbReference type="RefSeq" id="WP_147205967.1">
    <property type="nucleotide sequence ID" value="NZ_BJYT01000030.1"/>
</dbReference>
<dbReference type="SUPFAM" id="SSF50129">
    <property type="entry name" value="GroES-like"/>
    <property type="match status" value="1"/>
</dbReference>
<dbReference type="GO" id="GO:0008270">
    <property type="term" value="F:zinc ion binding"/>
    <property type="evidence" value="ECO:0007669"/>
    <property type="project" value="InterPro"/>
</dbReference>
<organism evidence="6 7">
    <name type="scientific">Segetibacter aerophilus</name>
    <dbReference type="NCBI Taxonomy" id="670293"/>
    <lineage>
        <taxon>Bacteria</taxon>
        <taxon>Pseudomonadati</taxon>
        <taxon>Bacteroidota</taxon>
        <taxon>Chitinophagia</taxon>
        <taxon>Chitinophagales</taxon>
        <taxon>Chitinophagaceae</taxon>
        <taxon>Segetibacter</taxon>
    </lineage>
</organism>
<dbReference type="InterPro" id="IPR013154">
    <property type="entry name" value="ADH-like_N"/>
</dbReference>
<comment type="cofactor">
    <cofactor evidence="4">
        <name>Zn(2+)</name>
        <dbReference type="ChEBI" id="CHEBI:29105"/>
    </cofactor>
</comment>
<dbReference type="Pfam" id="PF08240">
    <property type="entry name" value="ADH_N"/>
    <property type="match status" value="1"/>
</dbReference>
<dbReference type="InterPro" id="IPR002328">
    <property type="entry name" value="ADH_Zn_CS"/>
</dbReference>
<dbReference type="PANTHER" id="PTHR43401">
    <property type="entry name" value="L-THREONINE 3-DEHYDROGENASE"/>
    <property type="match status" value="1"/>
</dbReference>
<evidence type="ECO:0000313" key="7">
    <source>
        <dbReference type="Proteomes" id="UP000321513"/>
    </source>
</evidence>
<dbReference type="InterPro" id="IPR050129">
    <property type="entry name" value="Zn_alcohol_dh"/>
</dbReference>
<dbReference type="PROSITE" id="PS00059">
    <property type="entry name" value="ADH_ZINC"/>
    <property type="match status" value="1"/>
</dbReference>
<dbReference type="PANTHER" id="PTHR43401:SF2">
    <property type="entry name" value="L-THREONINE 3-DEHYDROGENASE"/>
    <property type="match status" value="1"/>
</dbReference>
<keyword evidence="1 4" id="KW-0479">Metal-binding</keyword>
<evidence type="ECO:0000259" key="5">
    <source>
        <dbReference type="SMART" id="SM00829"/>
    </source>
</evidence>
<keyword evidence="2 4" id="KW-0862">Zinc</keyword>
<dbReference type="AlphaFoldDB" id="A0A512BIP5"/>
<feature type="domain" description="Enoyl reductase (ER)" evidence="5">
    <location>
        <begin position="8"/>
        <end position="342"/>
    </location>
</feature>
<dbReference type="SUPFAM" id="SSF51735">
    <property type="entry name" value="NAD(P)-binding Rossmann-fold domains"/>
    <property type="match status" value="1"/>
</dbReference>
<evidence type="ECO:0000256" key="2">
    <source>
        <dbReference type="ARBA" id="ARBA00022833"/>
    </source>
</evidence>
<dbReference type="Gene3D" id="3.90.180.10">
    <property type="entry name" value="Medium-chain alcohol dehydrogenases, catalytic domain"/>
    <property type="match status" value="1"/>
</dbReference>
<proteinExistence type="inferred from homology"/>
<dbReference type="InterPro" id="IPR011032">
    <property type="entry name" value="GroES-like_sf"/>
</dbReference>
<evidence type="ECO:0000256" key="3">
    <source>
        <dbReference type="ARBA" id="ARBA00023002"/>
    </source>
</evidence>
<evidence type="ECO:0000313" key="6">
    <source>
        <dbReference type="EMBL" id="GEO11838.1"/>
    </source>
</evidence>
<dbReference type="Gene3D" id="3.40.50.720">
    <property type="entry name" value="NAD(P)-binding Rossmann-like Domain"/>
    <property type="match status" value="1"/>
</dbReference>
<keyword evidence="7" id="KW-1185">Reference proteome</keyword>
<dbReference type="EMBL" id="BJYT01000030">
    <property type="protein sequence ID" value="GEO11838.1"/>
    <property type="molecule type" value="Genomic_DNA"/>
</dbReference>
<comment type="similarity">
    <text evidence="4">Belongs to the zinc-containing alcohol dehydrogenase family.</text>
</comment>
<keyword evidence="3" id="KW-0560">Oxidoreductase</keyword>
<name>A0A512BIP5_9BACT</name>
<accession>A0A512BIP5</accession>
<dbReference type="InterPro" id="IPR020843">
    <property type="entry name" value="ER"/>
</dbReference>
<protein>
    <submittedName>
        <fullName evidence="6">Sorbitol dehydrogenase</fullName>
    </submittedName>
</protein>
<evidence type="ECO:0000256" key="4">
    <source>
        <dbReference type="RuleBase" id="RU361277"/>
    </source>
</evidence>
<evidence type="ECO:0000256" key="1">
    <source>
        <dbReference type="ARBA" id="ARBA00022723"/>
    </source>
</evidence>
<dbReference type="InterPro" id="IPR013149">
    <property type="entry name" value="ADH-like_C"/>
</dbReference>
<dbReference type="Proteomes" id="UP000321513">
    <property type="component" value="Unassembled WGS sequence"/>
</dbReference>
<reference evidence="6 7" key="1">
    <citation type="submission" date="2019-07" db="EMBL/GenBank/DDBJ databases">
        <title>Whole genome shotgun sequence of Segetibacter aerophilus NBRC 106135.</title>
        <authorList>
            <person name="Hosoyama A."/>
            <person name="Uohara A."/>
            <person name="Ohji S."/>
            <person name="Ichikawa N."/>
        </authorList>
    </citation>
    <scope>NUCLEOTIDE SEQUENCE [LARGE SCALE GENOMIC DNA]</scope>
    <source>
        <strain evidence="6 7">NBRC 106135</strain>
    </source>
</reference>